<dbReference type="SUPFAM" id="SSF55144">
    <property type="entry name" value="LigT-like"/>
    <property type="match status" value="1"/>
</dbReference>
<protein>
    <submittedName>
        <fullName evidence="1">2'-5' RNA ligase family protein</fullName>
    </submittedName>
</protein>
<dbReference type="GO" id="GO:0016874">
    <property type="term" value="F:ligase activity"/>
    <property type="evidence" value="ECO:0007669"/>
    <property type="project" value="UniProtKB-KW"/>
</dbReference>
<dbReference type="PANTHER" id="PTHR37474">
    <property type="entry name" value="RNA LIGASE/CYCLIC NUCLEOTIDE PHOSPHODIESTERASE"/>
    <property type="match status" value="1"/>
</dbReference>
<gene>
    <name evidence="1" type="ORF">ENT37_08195</name>
</gene>
<proteinExistence type="predicted"/>
<evidence type="ECO:0000313" key="1">
    <source>
        <dbReference type="EMBL" id="HGS21836.1"/>
    </source>
</evidence>
<accession>A0A7C4KHW2</accession>
<dbReference type="Pfam" id="PF13563">
    <property type="entry name" value="2_5_RNA_ligase2"/>
    <property type="match status" value="1"/>
</dbReference>
<organism evidence="1">
    <name type="scientific">Anaerolinea thermolimosa</name>
    <dbReference type="NCBI Taxonomy" id="229919"/>
    <lineage>
        <taxon>Bacteria</taxon>
        <taxon>Bacillati</taxon>
        <taxon>Chloroflexota</taxon>
        <taxon>Anaerolineae</taxon>
        <taxon>Anaerolineales</taxon>
        <taxon>Anaerolineaceae</taxon>
        <taxon>Anaerolinea</taxon>
    </lineage>
</organism>
<dbReference type="PANTHER" id="PTHR37474:SF1">
    <property type="entry name" value="2'-5' RNA LIGASE FAMILY PROTEIN"/>
    <property type="match status" value="1"/>
</dbReference>
<dbReference type="AlphaFoldDB" id="A0A7C4KHW2"/>
<reference evidence="1" key="1">
    <citation type="journal article" date="2020" name="mSystems">
        <title>Genome- and Community-Level Interaction Insights into Carbon Utilization and Element Cycling Functions of Hydrothermarchaeota in Hydrothermal Sediment.</title>
        <authorList>
            <person name="Zhou Z."/>
            <person name="Liu Y."/>
            <person name="Xu W."/>
            <person name="Pan J."/>
            <person name="Luo Z.H."/>
            <person name="Li M."/>
        </authorList>
    </citation>
    <scope>NUCLEOTIDE SEQUENCE [LARGE SCALE GENOMIC DNA]</scope>
    <source>
        <strain evidence="1">SpSt-573</strain>
    </source>
</reference>
<keyword evidence="1" id="KW-0436">Ligase</keyword>
<name>A0A7C4KHW2_9CHLR</name>
<dbReference type="EMBL" id="DSYK01000408">
    <property type="protein sequence ID" value="HGS21836.1"/>
    <property type="molecule type" value="Genomic_DNA"/>
</dbReference>
<comment type="caution">
    <text evidence="1">The sequence shown here is derived from an EMBL/GenBank/DDBJ whole genome shotgun (WGS) entry which is preliminary data.</text>
</comment>
<dbReference type="InterPro" id="IPR009097">
    <property type="entry name" value="Cyclic_Pdiesterase"/>
</dbReference>
<sequence length="244" mass="28362">MTKPSYFFIILKMDKLSTKFIDLFAIFSKNYLPGWQGFHFSEKFKQAMICRLRRGCISAHFRYNQLMFFPQATSLSVIPPAEICDEIDSLRRRYGRLAAYVPPHITLVYPPFLSPEQWPVFCLELSEFFAQTPPFEVTLRRIERFKGFPMALWFIPEDPAPLINLRNGIRQHFSGKIEPLPPDFTPHLSVGAFDDLPSLEAAHSAVEAAWKPQTFVVDRLFFLVQQPEDGRWAVRDYLRLGQTP</sequence>
<dbReference type="Gene3D" id="3.90.1140.10">
    <property type="entry name" value="Cyclic phosphodiesterase"/>
    <property type="match status" value="1"/>
</dbReference>